<reference evidence="6 7" key="1">
    <citation type="submission" date="2019-03" db="EMBL/GenBank/DDBJ databases">
        <title>Genomic Encyclopedia of Type Strains, Phase IV (KMG-IV): sequencing the most valuable type-strain genomes for metagenomic binning, comparative biology and taxonomic classification.</title>
        <authorList>
            <person name="Goeker M."/>
        </authorList>
    </citation>
    <scope>NUCLEOTIDE SEQUENCE [LARGE SCALE GENOMIC DNA]</scope>
    <source>
        <strain evidence="6 7">DSM 46831</strain>
    </source>
</reference>
<dbReference type="PROSITE" id="PS51257">
    <property type="entry name" value="PROKAR_LIPOPROTEIN"/>
    <property type="match status" value="1"/>
</dbReference>
<evidence type="ECO:0000313" key="6">
    <source>
        <dbReference type="EMBL" id="TCP70565.1"/>
    </source>
</evidence>
<comment type="caution">
    <text evidence="6">The sequence shown here is derived from an EMBL/GenBank/DDBJ whole genome shotgun (WGS) entry which is preliminary data.</text>
</comment>
<dbReference type="SUPFAM" id="SSF53850">
    <property type="entry name" value="Periplasmic binding protein-like II"/>
    <property type="match status" value="1"/>
</dbReference>
<dbReference type="GO" id="GO:0030313">
    <property type="term" value="C:cell envelope"/>
    <property type="evidence" value="ECO:0007669"/>
    <property type="project" value="UniProtKB-SubCell"/>
</dbReference>
<evidence type="ECO:0000256" key="4">
    <source>
        <dbReference type="RuleBase" id="RU003744"/>
    </source>
</evidence>
<dbReference type="Pfam" id="PF00497">
    <property type="entry name" value="SBP_bac_3"/>
    <property type="match status" value="1"/>
</dbReference>
<dbReference type="Gene3D" id="3.40.190.10">
    <property type="entry name" value="Periplasmic binding protein-like II"/>
    <property type="match status" value="2"/>
</dbReference>
<protein>
    <submittedName>
        <fullName evidence="6">Cystine transport system substrate-binding protein</fullName>
    </submittedName>
</protein>
<feature type="domain" description="Solute-binding protein family 3/N-terminal" evidence="5">
    <location>
        <begin position="41"/>
        <end position="260"/>
    </location>
</feature>
<dbReference type="RefSeq" id="WP_131847093.1">
    <property type="nucleotide sequence ID" value="NZ_SLXV01000001.1"/>
</dbReference>
<organism evidence="6 7">
    <name type="scientific">Baia soyae</name>
    <dbReference type="NCBI Taxonomy" id="1544746"/>
    <lineage>
        <taxon>Bacteria</taxon>
        <taxon>Bacillati</taxon>
        <taxon>Bacillota</taxon>
        <taxon>Bacilli</taxon>
        <taxon>Bacillales</taxon>
        <taxon>Thermoactinomycetaceae</taxon>
        <taxon>Baia</taxon>
    </lineage>
</organism>
<keyword evidence="3" id="KW-0732">Signal</keyword>
<evidence type="ECO:0000313" key="7">
    <source>
        <dbReference type="Proteomes" id="UP000294746"/>
    </source>
</evidence>
<dbReference type="OrthoDB" id="8613538at2"/>
<evidence type="ECO:0000256" key="3">
    <source>
        <dbReference type="ARBA" id="ARBA00022729"/>
    </source>
</evidence>
<dbReference type="InterPro" id="IPR001638">
    <property type="entry name" value="Solute-binding_3/MltF_N"/>
</dbReference>
<evidence type="ECO:0000259" key="5">
    <source>
        <dbReference type="SMART" id="SM00062"/>
    </source>
</evidence>
<evidence type="ECO:0000256" key="1">
    <source>
        <dbReference type="ARBA" id="ARBA00004196"/>
    </source>
</evidence>
<accession>A0A4R2RZQ6</accession>
<dbReference type="SMART" id="SM00062">
    <property type="entry name" value="PBPb"/>
    <property type="match status" value="1"/>
</dbReference>
<dbReference type="EMBL" id="SLXV01000001">
    <property type="protein sequence ID" value="TCP70565.1"/>
    <property type="molecule type" value="Genomic_DNA"/>
</dbReference>
<gene>
    <name evidence="6" type="ORF">EDD57_1015</name>
</gene>
<proteinExistence type="inferred from homology"/>
<comment type="subcellular location">
    <subcellularLocation>
        <location evidence="1">Cell envelope</location>
    </subcellularLocation>
</comment>
<evidence type="ECO:0000256" key="2">
    <source>
        <dbReference type="ARBA" id="ARBA00010333"/>
    </source>
</evidence>
<sequence>MKKWLLGVVLSFSMVVTGCGGGQGEKATGTDLYDTIKKQGFITIGTEGTYKPFSYHEEKTNELTGYDVEVAKEVAKRLGVQAKFQEIPWDGMLTSLQTKKIDLAANQVGIKPERKEKFDFSQAYTISFAQMVVAQDNNTIKAIADVKGKKAGQTPTSNYGKMATDAGAEIKAYEDMMTAMRDVAAKRIDFSMNDRLAIAEMMKTNKLPVKTVGEPMERAESAFPIPKGNSKLLEAVNKAIDEMKKDGTLEKISKKYFGEDVSKG</sequence>
<dbReference type="AlphaFoldDB" id="A0A4R2RZQ6"/>
<dbReference type="InterPro" id="IPR018313">
    <property type="entry name" value="SBP_3_CS"/>
</dbReference>
<name>A0A4R2RZQ6_9BACL</name>
<keyword evidence="7" id="KW-1185">Reference proteome</keyword>
<dbReference type="PROSITE" id="PS01039">
    <property type="entry name" value="SBP_BACTERIAL_3"/>
    <property type="match status" value="1"/>
</dbReference>
<dbReference type="Proteomes" id="UP000294746">
    <property type="component" value="Unassembled WGS sequence"/>
</dbReference>
<dbReference type="PANTHER" id="PTHR35936">
    <property type="entry name" value="MEMBRANE-BOUND LYTIC MUREIN TRANSGLYCOSYLASE F"/>
    <property type="match status" value="1"/>
</dbReference>
<comment type="similarity">
    <text evidence="2 4">Belongs to the bacterial solute-binding protein 3 family.</text>
</comment>
<dbReference type="PANTHER" id="PTHR35936:SF34">
    <property type="entry name" value="ABC TRANSPORTER EXTRACELLULAR-BINDING PROTEIN YCKB-RELATED"/>
    <property type="match status" value="1"/>
</dbReference>